<gene>
    <name evidence="3" type="ORF">TVAG_324940</name>
</gene>
<evidence type="ECO:0000256" key="1">
    <source>
        <dbReference type="PROSITE-ProRule" id="PRU00339"/>
    </source>
</evidence>
<feature type="region of interest" description="Disordered" evidence="2">
    <location>
        <begin position="685"/>
        <end position="705"/>
    </location>
</feature>
<dbReference type="eggNOG" id="KOG2003">
    <property type="taxonomic scope" value="Eukaryota"/>
</dbReference>
<dbReference type="Proteomes" id="UP000001542">
    <property type="component" value="Unassembled WGS sequence"/>
</dbReference>
<feature type="region of interest" description="Disordered" evidence="2">
    <location>
        <begin position="1"/>
        <end position="23"/>
    </location>
</feature>
<dbReference type="GO" id="GO:0005814">
    <property type="term" value="C:centriole"/>
    <property type="evidence" value="ECO:0000318"/>
    <property type="project" value="GO_Central"/>
</dbReference>
<evidence type="ECO:0000256" key="2">
    <source>
        <dbReference type="SAM" id="MobiDB-lite"/>
    </source>
</evidence>
<dbReference type="GO" id="GO:0042073">
    <property type="term" value="P:intraciliary transport"/>
    <property type="evidence" value="ECO:0000318"/>
    <property type="project" value="GO_Central"/>
</dbReference>
<protein>
    <submittedName>
        <fullName evidence="3">TPR Domain containing protein</fullName>
    </submittedName>
</protein>
<dbReference type="AlphaFoldDB" id="A2F129"/>
<dbReference type="PANTHER" id="PTHR44117">
    <property type="entry name" value="INTRAFLAGELLAR TRANSPORT PROTEIN 88 HOMOLOG"/>
    <property type="match status" value="1"/>
</dbReference>
<dbReference type="KEGG" id="tva:4759206"/>
<dbReference type="Pfam" id="PF14559">
    <property type="entry name" value="TPR_19"/>
    <property type="match status" value="1"/>
</dbReference>
<dbReference type="SMART" id="SM00028">
    <property type="entry name" value="TPR"/>
    <property type="match status" value="10"/>
</dbReference>
<dbReference type="Pfam" id="PF13181">
    <property type="entry name" value="TPR_8"/>
    <property type="match status" value="1"/>
</dbReference>
<dbReference type="GO" id="GO:1905515">
    <property type="term" value="P:non-motile cilium assembly"/>
    <property type="evidence" value="ECO:0000318"/>
    <property type="project" value="GO_Central"/>
</dbReference>
<keyword evidence="1" id="KW-0802">TPR repeat</keyword>
<reference evidence="3" key="1">
    <citation type="submission" date="2006-10" db="EMBL/GenBank/DDBJ databases">
        <authorList>
            <person name="Amadeo P."/>
            <person name="Zhao Q."/>
            <person name="Wortman J."/>
            <person name="Fraser-Liggett C."/>
            <person name="Carlton J."/>
        </authorList>
    </citation>
    <scope>NUCLEOTIDE SEQUENCE</scope>
    <source>
        <strain evidence="3">G3</strain>
    </source>
</reference>
<dbReference type="SMR" id="A2F129"/>
<proteinExistence type="predicted"/>
<dbReference type="VEuPathDB" id="TrichDB:TVAGG3_0814980"/>
<dbReference type="InterPro" id="IPR011990">
    <property type="entry name" value="TPR-like_helical_dom_sf"/>
</dbReference>
<dbReference type="Pfam" id="PF13432">
    <property type="entry name" value="TPR_16"/>
    <property type="match status" value="1"/>
</dbReference>
<dbReference type="STRING" id="5722.A2F129"/>
<name>A2F129_TRIV3</name>
<dbReference type="Pfam" id="PF12895">
    <property type="entry name" value="ANAPC3"/>
    <property type="match status" value="1"/>
</dbReference>
<evidence type="ECO:0000313" key="3">
    <source>
        <dbReference type="EMBL" id="EAY01380.1"/>
    </source>
</evidence>
<feature type="compositionally biased region" description="Acidic residues" evidence="2">
    <location>
        <begin position="695"/>
        <end position="705"/>
    </location>
</feature>
<dbReference type="EMBL" id="DS113569">
    <property type="protein sequence ID" value="EAY01380.1"/>
    <property type="molecule type" value="Genomic_DNA"/>
</dbReference>
<accession>A2F129</accession>
<dbReference type="SUPFAM" id="SSF48452">
    <property type="entry name" value="TPR-like"/>
    <property type="match status" value="2"/>
</dbReference>
<dbReference type="InterPro" id="IPR019734">
    <property type="entry name" value="TPR_rpt"/>
</dbReference>
<organism evidence="3 4">
    <name type="scientific">Trichomonas vaginalis (strain ATCC PRA-98 / G3)</name>
    <dbReference type="NCBI Taxonomy" id="412133"/>
    <lineage>
        <taxon>Eukaryota</taxon>
        <taxon>Metamonada</taxon>
        <taxon>Parabasalia</taxon>
        <taxon>Trichomonadida</taxon>
        <taxon>Trichomonadidae</taxon>
        <taxon>Trichomonas</taxon>
    </lineage>
</organism>
<sequence length="705" mass="80710">MSSRKGAGYNSDSLGTSGGKKVISPLDHVRDSFAQFIKDTSDSPENKLKKFKKDIMDAIVASSQALAADPPDPQLALTKAKEAETQMKALQDFITSKNVEELEFKTYKYTVLMQLADAYKANTNYDEAIHRYERLLKDHEYPNQFMAYLEIGNINMALGKYEDAVKNYNMGINYLKPEHNRFKARFNHACGVAQICLGQYHLALSSFETAMRVDPSIKTGFNLVLCHAILSSTEDMREAYKGLLGVKPVTTISDLQESDVLGNQLHVERREQVRLVMLTSRLVASKSDKDWQEAYDFVLQRLKQSKFPEATGEFEIAYSLAHLNHRNADKAIEILRQIRKKDPALMALAATNLSFLYYLEQDYENANKYAQMALDHDKYNAQALVNKGNCLMQSNHEDEARDQYLEAIGVEADCVEALYNLGVVSKMMGQYEEALQVFEKLNRIIPKAPEVAFEISDCYEKAGFNTNAIEWLHRLINIQPKDPAIWRRLGAIWDRDQNEAQAFQCYTESYKYCPSDIDVIQWLGSYFRKKQSYDQALKFFERASELAPKQPRYLMMVASCHRNMDQKQEALTTYEKVMQLDPNNKQCLEHLIKLTTEMGLSAKADYYQRLYKDLMERIAIMQQEEMEAQQQQGQDDTPMGFQPQQFGNDDFRRPQDNVMNFGNQRENVVAPDLNVDANANGMVQNARAGEGDGNMWDDVDIDLPD</sequence>
<evidence type="ECO:0000313" key="4">
    <source>
        <dbReference type="Proteomes" id="UP000001542"/>
    </source>
</evidence>
<dbReference type="PANTHER" id="PTHR44117:SF1">
    <property type="entry name" value="INTRAFLAGELLAR TRANSPORT PROTEIN 88 HOMOLOG"/>
    <property type="match status" value="1"/>
</dbReference>
<dbReference type="GO" id="GO:0019894">
    <property type="term" value="F:kinesin binding"/>
    <property type="evidence" value="ECO:0000318"/>
    <property type="project" value="GO_Central"/>
</dbReference>
<feature type="repeat" description="TPR" evidence="1">
    <location>
        <begin position="517"/>
        <end position="550"/>
    </location>
</feature>
<dbReference type="PROSITE" id="PS50293">
    <property type="entry name" value="TPR_REGION"/>
    <property type="match status" value="1"/>
</dbReference>
<dbReference type="PROSITE" id="PS50005">
    <property type="entry name" value="TPR"/>
    <property type="match status" value="3"/>
</dbReference>
<dbReference type="GO" id="GO:0036064">
    <property type="term" value="C:ciliary basal body"/>
    <property type="evidence" value="ECO:0000318"/>
    <property type="project" value="GO_Central"/>
</dbReference>
<feature type="repeat" description="TPR" evidence="1">
    <location>
        <begin position="415"/>
        <end position="448"/>
    </location>
</feature>
<keyword evidence="4" id="KW-1185">Reference proteome</keyword>
<reference evidence="3" key="2">
    <citation type="journal article" date="2007" name="Science">
        <title>Draft genome sequence of the sexually transmitted pathogen Trichomonas vaginalis.</title>
        <authorList>
            <person name="Carlton J.M."/>
            <person name="Hirt R.P."/>
            <person name="Silva J.C."/>
            <person name="Delcher A.L."/>
            <person name="Schatz M."/>
            <person name="Zhao Q."/>
            <person name="Wortman J.R."/>
            <person name="Bidwell S.L."/>
            <person name="Alsmark U.C.M."/>
            <person name="Besteiro S."/>
            <person name="Sicheritz-Ponten T."/>
            <person name="Noel C.J."/>
            <person name="Dacks J.B."/>
            <person name="Foster P.G."/>
            <person name="Simillion C."/>
            <person name="Van de Peer Y."/>
            <person name="Miranda-Saavedra D."/>
            <person name="Barton G.J."/>
            <person name="Westrop G.D."/>
            <person name="Mueller S."/>
            <person name="Dessi D."/>
            <person name="Fiori P.L."/>
            <person name="Ren Q."/>
            <person name="Paulsen I."/>
            <person name="Zhang H."/>
            <person name="Bastida-Corcuera F.D."/>
            <person name="Simoes-Barbosa A."/>
            <person name="Brown M.T."/>
            <person name="Hayes R.D."/>
            <person name="Mukherjee M."/>
            <person name="Okumura C.Y."/>
            <person name="Schneider R."/>
            <person name="Smith A.J."/>
            <person name="Vanacova S."/>
            <person name="Villalvazo M."/>
            <person name="Haas B.J."/>
            <person name="Pertea M."/>
            <person name="Feldblyum T.V."/>
            <person name="Utterback T.R."/>
            <person name="Shu C.L."/>
            <person name="Osoegawa K."/>
            <person name="de Jong P.J."/>
            <person name="Hrdy I."/>
            <person name="Horvathova L."/>
            <person name="Zubacova Z."/>
            <person name="Dolezal P."/>
            <person name="Malik S.B."/>
            <person name="Logsdon J.M. Jr."/>
            <person name="Henze K."/>
            <person name="Gupta A."/>
            <person name="Wang C.C."/>
            <person name="Dunne R.L."/>
            <person name="Upcroft J.A."/>
            <person name="Upcroft P."/>
            <person name="White O."/>
            <person name="Salzberg S.L."/>
            <person name="Tang P."/>
            <person name="Chiu C.-H."/>
            <person name="Lee Y.-S."/>
            <person name="Embley T.M."/>
            <person name="Coombs G.H."/>
            <person name="Mottram J.C."/>
            <person name="Tachezy J."/>
            <person name="Fraser-Liggett C.M."/>
            <person name="Johnson P.J."/>
        </authorList>
    </citation>
    <scope>NUCLEOTIDE SEQUENCE [LARGE SCALE GENOMIC DNA]</scope>
    <source>
        <strain evidence="3">G3</strain>
    </source>
</reference>
<dbReference type="GO" id="GO:0097730">
    <property type="term" value="C:non-motile cilium"/>
    <property type="evidence" value="ECO:0000318"/>
    <property type="project" value="GO_Central"/>
</dbReference>
<dbReference type="OMA" id="LHICGTI"/>
<feature type="repeat" description="TPR" evidence="1">
    <location>
        <begin position="551"/>
        <end position="584"/>
    </location>
</feature>
<dbReference type="InParanoid" id="A2F129"/>
<dbReference type="GO" id="GO:0097546">
    <property type="term" value="C:ciliary base"/>
    <property type="evidence" value="ECO:0000318"/>
    <property type="project" value="GO_Central"/>
</dbReference>
<dbReference type="OrthoDB" id="1926212at2759"/>
<dbReference type="RefSeq" id="XP_001330228.1">
    <property type="nucleotide sequence ID" value="XM_001330193.1"/>
</dbReference>
<dbReference type="VEuPathDB" id="TrichDB:TVAG_324940"/>
<dbReference type="Gene3D" id="1.25.40.10">
    <property type="entry name" value="Tetratricopeptide repeat domain"/>
    <property type="match status" value="3"/>
</dbReference>